<evidence type="ECO:0000256" key="1">
    <source>
        <dbReference type="ARBA" id="ARBA00005305"/>
    </source>
</evidence>
<evidence type="ECO:0000256" key="4">
    <source>
        <dbReference type="SAM" id="MobiDB-lite"/>
    </source>
</evidence>
<dbReference type="EMBL" id="OC986237">
    <property type="protein sequence ID" value="CAG4642892.1"/>
    <property type="molecule type" value="Genomic_DNA"/>
</dbReference>
<feature type="region of interest" description="Disordered" evidence="4">
    <location>
        <begin position="134"/>
        <end position="218"/>
    </location>
</feature>
<comment type="similarity">
    <text evidence="1">Belongs to the CCDC43 family.</text>
</comment>
<organism evidence="6">
    <name type="scientific">Evadne anonyx</name>
    <dbReference type="NCBI Taxonomy" id="141404"/>
    <lineage>
        <taxon>Eukaryota</taxon>
        <taxon>Metazoa</taxon>
        <taxon>Ecdysozoa</taxon>
        <taxon>Arthropoda</taxon>
        <taxon>Crustacea</taxon>
        <taxon>Branchiopoda</taxon>
        <taxon>Diplostraca</taxon>
        <taxon>Cladocera</taxon>
        <taxon>Onychopoda</taxon>
        <taxon>Podonidae</taxon>
        <taxon>Evadne</taxon>
    </lineage>
</organism>
<feature type="compositionally biased region" description="Basic residues" evidence="4">
    <location>
        <begin position="206"/>
        <end position="218"/>
    </location>
</feature>
<dbReference type="InterPro" id="IPR037666">
    <property type="entry name" value="CCDC43"/>
</dbReference>
<feature type="compositionally biased region" description="Acidic residues" evidence="4">
    <location>
        <begin position="135"/>
        <end position="150"/>
    </location>
</feature>
<keyword evidence="3" id="KW-0175">Coiled coil</keyword>
<reference evidence="6" key="1">
    <citation type="submission" date="2021-04" db="EMBL/GenBank/DDBJ databases">
        <authorList>
            <person name="Cornetti L."/>
        </authorList>
    </citation>
    <scope>NUCLEOTIDE SEQUENCE</scope>
</reference>
<gene>
    <name evidence="6" type="primary">EOG090X0H15</name>
</gene>
<sequence>MAASTLEEAPDFDTWLSIKLKSLDTDETVFGSYIKGILEGEESHDEKTEAIEGILGEIAPSDSATQKDVCKEMLDKWESFLAAGAEEKVVSSDSVDVQIAKIMEQQSLCVVPTRKTTEESKKLKQSILTLYATVSDEEEDDDDGYEGYDSGDDRGGLMQKNTNAEEVMKIEKMKKDALRAESHKKKEKDREDREKQKQSQADRKEKEKKRTMKGEKRR</sequence>
<dbReference type="AlphaFoldDB" id="A0A9N6WVB3"/>
<feature type="compositionally biased region" description="Basic and acidic residues" evidence="4">
    <location>
        <begin position="166"/>
        <end position="181"/>
    </location>
</feature>
<evidence type="ECO:0000313" key="6">
    <source>
        <dbReference type="EMBL" id="CAG4642892.1"/>
    </source>
</evidence>
<accession>A0A9N6WVB3</accession>
<feature type="compositionally biased region" description="Basic and acidic residues" evidence="4">
    <location>
        <begin position="188"/>
        <end position="205"/>
    </location>
</feature>
<evidence type="ECO:0000256" key="2">
    <source>
        <dbReference type="ARBA" id="ARBA00016648"/>
    </source>
</evidence>
<feature type="domain" description="CCDC43 PWI-like" evidence="5">
    <location>
        <begin position="8"/>
        <end position="80"/>
    </location>
</feature>
<proteinExistence type="inferred from homology"/>
<protein>
    <recommendedName>
        <fullName evidence="2">Coiled-coil domain-containing protein 43</fullName>
    </recommendedName>
</protein>
<dbReference type="PANTHER" id="PTHR31684:SF2">
    <property type="entry name" value="COILED-COIL DOMAIN-CONTAINING PROTEIN 43"/>
    <property type="match status" value="1"/>
</dbReference>
<name>A0A9N6WVB3_9CRUS</name>
<dbReference type="InterPro" id="IPR058771">
    <property type="entry name" value="PWI_CCDC43"/>
</dbReference>
<evidence type="ECO:0000256" key="3">
    <source>
        <dbReference type="ARBA" id="ARBA00023054"/>
    </source>
</evidence>
<dbReference type="Pfam" id="PF26091">
    <property type="entry name" value="PWI_CCDC43"/>
    <property type="match status" value="1"/>
</dbReference>
<evidence type="ECO:0000259" key="5">
    <source>
        <dbReference type="Pfam" id="PF26091"/>
    </source>
</evidence>
<dbReference type="PANTHER" id="PTHR31684">
    <property type="entry name" value="COILED-COIL DOMAIN-CONTAINING PROTEIN 43"/>
    <property type="match status" value="1"/>
</dbReference>